<gene>
    <name evidence="2" type="ORF">RD110_19290</name>
</gene>
<keyword evidence="3" id="KW-1185">Reference proteome</keyword>
<name>A0A1P8JZA8_9BURK</name>
<dbReference type="OrthoDB" id="5621792at2"/>
<proteinExistence type="predicted"/>
<dbReference type="SUPFAM" id="SSF55811">
    <property type="entry name" value="Nudix"/>
    <property type="match status" value="1"/>
</dbReference>
<dbReference type="PROSITE" id="PS51462">
    <property type="entry name" value="NUDIX"/>
    <property type="match status" value="1"/>
</dbReference>
<dbReference type="InterPro" id="IPR000086">
    <property type="entry name" value="NUDIX_hydrolase_dom"/>
</dbReference>
<evidence type="ECO:0000313" key="2">
    <source>
        <dbReference type="EMBL" id="APW39089.1"/>
    </source>
</evidence>
<dbReference type="Proteomes" id="UP000186609">
    <property type="component" value="Chromosome"/>
</dbReference>
<dbReference type="InterPro" id="IPR015797">
    <property type="entry name" value="NUDIX_hydrolase-like_dom_sf"/>
</dbReference>
<evidence type="ECO:0000313" key="3">
    <source>
        <dbReference type="Proteomes" id="UP000186609"/>
    </source>
</evidence>
<keyword evidence="2" id="KW-0378">Hydrolase</keyword>
<reference evidence="2 3" key="1">
    <citation type="submission" date="2017-01" db="EMBL/GenBank/DDBJ databases">
        <authorList>
            <person name="Mah S.A."/>
            <person name="Swanson W.J."/>
            <person name="Moy G.W."/>
            <person name="Vacquier V.D."/>
        </authorList>
    </citation>
    <scope>NUCLEOTIDE SEQUENCE [LARGE SCALE GENOMIC DNA]</scope>
    <source>
        <strain evidence="2 3">DCY110</strain>
    </source>
</reference>
<feature type="domain" description="Nudix hydrolase" evidence="1">
    <location>
        <begin position="120"/>
        <end position="263"/>
    </location>
</feature>
<evidence type="ECO:0000259" key="1">
    <source>
        <dbReference type="PROSITE" id="PS51462"/>
    </source>
</evidence>
<dbReference type="Gene3D" id="3.90.79.10">
    <property type="entry name" value="Nucleoside Triphosphate Pyrophosphohydrolase"/>
    <property type="match status" value="1"/>
</dbReference>
<dbReference type="GO" id="GO:0016787">
    <property type="term" value="F:hydrolase activity"/>
    <property type="evidence" value="ECO:0007669"/>
    <property type="project" value="UniProtKB-KW"/>
</dbReference>
<organism evidence="2 3">
    <name type="scientific">Rhodoferax koreensis</name>
    <dbReference type="NCBI Taxonomy" id="1842727"/>
    <lineage>
        <taxon>Bacteria</taxon>
        <taxon>Pseudomonadati</taxon>
        <taxon>Pseudomonadota</taxon>
        <taxon>Betaproteobacteria</taxon>
        <taxon>Burkholderiales</taxon>
        <taxon>Comamonadaceae</taxon>
        <taxon>Rhodoferax</taxon>
    </lineage>
</organism>
<dbReference type="RefSeq" id="WP_076201193.1">
    <property type="nucleotide sequence ID" value="NZ_CP019236.1"/>
</dbReference>
<dbReference type="CDD" id="cd03676">
    <property type="entry name" value="NUDIX_Tnr3_like"/>
    <property type="match status" value="1"/>
</dbReference>
<sequence>MSQDTERAAWLAALRAGAEVPPRRPRVPLYAGPHEIGSVEPDFLSRIDLQPLVDQREVLQKTERGWRLHGEPTSSLALLADALREAGLAHAWRDEQLAVPNRGGERVATVERAVVRGLGITTQAVHLVGLAPDGRHWVQQRAFDKPNDPGLWDTLMGGMVSARDTVQTALLRETWEEAGLRLHTLQGLRHGGFVTTRRPSDDGGGAGYVIERIDWFVATLPEGLLPVNQDGEVERFELINDEELWRRMLADEFTTEAALIQAAFLGY</sequence>
<dbReference type="EMBL" id="CP019236">
    <property type="protein sequence ID" value="APW39089.1"/>
    <property type="molecule type" value="Genomic_DNA"/>
</dbReference>
<dbReference type="KEGG" id="rhy:RD110_19290"/>
<accession>A0A1P8JZA8</accession>
<protein>
    <submittedName>
        <fullName evidence="2">NUDIX hydrolase</fullName>
    </submittedName>
</protein>
<dbReference type="AlphaFoldDB" id="A0A1P8JZA8"/>
<dbReference type="STRING" id="1842727.RD110_19290"/>
<dbReference type="Pfam" id="PF00293">
    <property type="entry name" value="NUDIX"/>
    <property type="match status" value="1"/>
</dbReference>